<accession>A0ABR2RUE9</accession>
<evidence type="ECO:0000256" key="3">
    <source>
        <dbReference type="ARBA" id="ARBA00022475"/>
    </source>
</evidence>
<comment type="caution">
    <text evidence="11">The sequence shown here is derived from an EMBL/GenBank/DDBJ whole genome shotgun (WGS) entry which is preliminary data.</text>
</comment>
<evidence type="ECO:0000256" key="10">
    <source>
        <dbReference type="ARBA" id="ARBA00023180"/>
    </source>
</evidence>
<dbReference type="InterPro" id="IPR001611">
    <property type="entry name" value="Leu-rich_rpt"/>
</dbReference>
<keyword evidence="9" id="KW-0675">Receptor</keyword>
<reference evidence="11 12" key="1">
    <citation type="journal article" date="2024" name="G3 (Bethesda)">
        <title>Genome assembly of Hibiscus sabdariffa L. provides insights into metabolisms of medicinal natural products.</title>
        <authorList>
            <person name="Kim T."/>
        </authorList>
    </citation>
    <scope>NUCLEOTIDE SEQUENCE [LARGE SCALE GENOMIC DNA]</scope>
    <source>
        <strain evidence="11">TK-2024</strain>
        <tissue evidence="11">Old leaves</tissue>
    </source>
</reference>
<organism evidence="11 12">
    <name type="scientific">Hibiscus sabdariffa</name>
    <name type="common">roselle</name>
    <dbReference type="NCBI Taxonomy" id="183260"/>
    <lineage>
        <taxon>Eukaryota</taxon>
        <taxon>Viridiplantae</taxon>
        <taxon>Streptophyta</taxon>
        <taxon>Embryophyta</taxon>
        <taxon>Tracheophyta</taxon>
        <taxon>Spermatophyta</taxon>
        <taxon>Magnoliopsida</taxon>
        <taxon>eudicotyledons</taxon>
        <taxon>Gunneridae</taxon>
        <taxon>Pentapetalae</taxon>
        <taxon>rosids</taxon>
        <taxon>malvids</taxon>
        <taxon>Malvales</taxon>
        <taxon>Malvaceae</taxon>
        <taxon>Malvoideae</taxon>
        <taxon>Hibiscus</taxon>
    </lineage>
</organism>
<dbReference type="Pfam" id="PF00560">
    <property type="entry name" value="LRR_1"/>
    <property type="match status" value="1"/>
</dbReference>
<dbReference type="Proteomes" id="UP001396334">
    <property type="component" value="Unassembled WGS sequence"/>
</dbReference>
<proteinExistence type="inferred from homology"/>
<evidence type="ECO:0000256" key="8">
    <source>
        <dbReference type="ARBA" id="ARBA00023136"/>
    </source>
</evidence>
<evidence type="ECO:0000256" key="4">
    <source>
        <dbReference type="ARBA" id="ARBA00022614"/>
    </source>
</evidence>
<evidence type="ECO:0000256" key="6">
    <source>
        <dbReference type="ARBA" id="ARBA00022737"/>
    </source>
</evidence>
<keyword evidence="3" id="KW-1003">Cell membrane</keyword>
<keyword evidence="5" id="KW-0812">Transmembrane</keyword>
<evidence type="ECO:0000256" key="5">
    <source>
        <dbReference type="ARBA" id="ARBA00022692"/>
    </source>
</evidence>
<dbReference type="SUPFAM" id="SSF52058">
    <property type="entry name" value="L domain-like"/>
    <property type="match status" value="1"/>
</dbReference>
<evidence type="ECO:0000313" key="11">
    <source>
        <dbReference type="EMBL" id="KAK9016528.1"/>
    </source>
</evidence>
<keyword evidence="4" id="KW-0433">Leucine-rich repeat</keyword>
<dbReference type="Pfam" id="PF13855">
    <property type="entry name" value="LRR_8"/>
    <property type="match status" value="1"/>
</dbReference>
<sequence length="165" mass="19110">MSSSLTYFGLEKNNFHGKLPENLGKDCRLQSFRINHNQVEGSLPRYLGNCKDLKLLDVGSNYLNDTFPNWLGNLDQLQVLILRWNRFYGQVDRSNSTVSFARLRVIDISHNNFSGYLLMNFLKNLHVIKEGYEKKDQPQYMMDVLADAIWNYAFGLSFTSKGLET</sequence>
<dbReference type="InterPro" id="IPR032675">
    <property type="entry name" value="LRR_dom_sf"/>
</dbReference>
<comment type="subcellular location">
    <subcellularLocation>
        <location evidence="1">Cell membrane</location>
        <topology evidence="1">Single-pass type I membrane protein</topology>
    </subcellularLocation>
</comment>
<evidence type="ECO:0000256" key="7">
    <source>
        <dbReference type="ARBA" id="ARBA00022989"/>
    </source>
</evidence>
<protein>
    <submittedName>
        <fullName evidence="11">Uncharacterized protein</fullName>
    </submittedName>
</protein>
<evidence type="ECO:0000313" key="12">
    <source>
        <dbReference type="Proteomes" id="UP001396334"/>
    </source>
</evidence>
<evidence type="ECO:0000256" key="1">
    <source>
        <dbReference type="ARBA" id="ARBA00004251"/>
    </source>
</evidence>
<keyword evidence="6" id="KW-0677">Repeat</keyword>
<keyword evidence="8" id="KW-0472">Membrane</keyword>
<dbReference type="EMBL" id="JBBPBN010000020">
    <property type="protein sequence ID" value="KAK9016528.1"/>
    <property type="molecule type" value="Genomic_DNA"/>
</dbReference>
<evidence type="ECO:0000256" key="9">
    <source>
        <dbReference type="ARBA" id="ARBA00023170"/>
    </source>
</evidence>
<dbReference type="PANTHER" id="PTHR27004:SF439">
    <property type="entry name" value="LEUCINE-RICH REPEAT-CONTAINING N-TERMINAL PLANT-TYPE DOMAIN-CONTAINING PROTEIN"/>
    <property type="match status" value="1"/>
</dbReference>
<name>A0ABR2RUE9_9ROSI</name>
<keyword evidence="12" id="KW-1185">Reference proteome</keyword>
<keyword evidence="10" id="KW-0325">Glycoprotein</keyword>
<dbReference type="PANTHER" id="PTHR27004">
    <property type="entry name" value="RECEPTOR-LIKE PROTEIN 12 ISOFORM X1"/>
    <property type="match status" value="1"/>
</dbReference>
<gene>
    <name evidence="11" type="ORF">V6N11_079024</name>
</gene>
<keyword evidence="7" id="KW-1133">Transmembrane helix</keyword>
<evidence type="ECO:0000256" key="2">
    <source>
        <dbReference type="ARBA" id="ARBA00009592"/>
    </source>
</evidence>
<comment type="similarity">
    <text evidence="2">Belongs to the RLP family.</text>
</comment>
<dbReference type="Gene3D" id="3.80.10.10">
    <property type="entry name" value="Ribonuclease Inhibitor"/>
    <property type="match status" value="1"/>
</dbReference>